<dbReference type="VEuPathDB" id="FungiDB:ASPACDRAFT_1888445"/>
<feature type="compositionally biased region" description="Low complexity" evidence="5">
    <location>
        <begin position="66"/>
        <end position="78"/>
    </location>
</feature>
<dbReference type="OMA" id="NMHEYFD"/>
<keyword evidence="7" id="KW-1185">Reference proteome</keyword>
<evidence type="ECO:0008006" key="8">
    <source>
        <dbReference type="Google" id="ProtNLM"/>
    </source>
</evidence>
<dbReference type="PANTHER" id="PTHR21399">
    <property type="entry name" value="CHLORIDE CONDUCTANCE REGULATORY PROTEIN ICLN"/>
    <property type="match status" value="1"/>
</dbReference>
<feature type="region of interest" description="Disordered" evidence="5">
    <location>
        <begin position="177"/>
        <end position="205"/>
    </location>
</feature>
<dbReference type="GO" id="GO:0005681">
    <property type="term" value="C:spliceosomal complex"/>
    <property type="evidence" value="ECO:0007669"/>
    <property type="project" value="TreeGrafter"/>
</dbReference>
<dbReference type="Pfam" id="PF03517">
    <property type="entry name" value="Voldacs"/>
    <property type="match status" value="1"/>
</dbReference>
<dbReference type="OrthoDB" id="19714at2759"/>
<reference evidence="7" key="1">
    <citation type="journal article" date="2017" name="Genome Biol.">
        <title>Comparative genomics reveals high biological diversity and specific adaptations in the industrially and medically important fungal genus Aspergillus.</title>
        <authorList>
            <person name="de Vries R.P."/>
            <person name="Riley R."/>
            <person name="Wiebenga A."/>
            <person name="Aguilar-Osorio G."/>
            <person name="Amillis S."/>
            <person name="Uchima C.A."/>
            <person name="Anderluh G."/>
            <person name="Asadollahi M."/>
            <person name="Askin M."/>
            <person name="Barry K."/>
            <person name="Battaglia E."/>
            <person name="Bayram O."/>
            <person name="Benocci T."/>
            <person name="Braus-Stromeyer S.A."/>
            <person name="Caldana C."/>
            <person name="Canovas D."/>
            <person name="Cerqueira G.C."/>
            <person name="Chen F."/>
            <person name="Chen W."/>
            <person name="Choi C."/>
            <person name="Clum A."/>
            <person name="Dos Santos R.A."/>
            <person name="Damasio A.R."/>
            <person name="Diallinas G."/>
            <person name="Emri T."/>
            <person name="Fekete E."/>
            <person name="Flipphi M."/>
            <person name="Freyberg S."/>
            <person name="Gallo A."/>
            <person name="Gournas C."/>
            <person name="Habgood R."/>
            <person name="Hainaut M."/>
            <person name="Harispe M.L."/>
            <person name="Henrissat B."/>
            <person name="Hilden K.S."/>
            <person name="Hope R."/>
            <person name="Hossain A."/>
            <person name="Karabika E."/>
            <person name="Karaffa L."/>
            <person name="Karanyi Z."/>
            <person name="Krasevec N."/>
            <person name="Kuo A."/>
            <person name="Kusch H."/>
            <person name="LaButti K."/>
            <person name="Lagendijk E.L."/>
            <person name="Lapidus A."/>
            <person name="Levasseur A."/>
            <person name="Lindquist E."/>
            <person name="Lipzen A."/>
            <person name="Logrieco A.F."/>
            <person name="MacCabe A."/>
            <person name="Maekelae M.R."/>
            <person name="Malavazi I."/>
            <person name="Melin P."/>
            <person name="Meyer V."/>
            <person name="Mielnichuk N."/>
            <person name="Miskei M."/>
            <person name="Molnar A.P."/>
            <person name="Mule G."/>
            <person name="Ngan C.Y."/>
            <person name="Orejas M."/>
            <person name="Orosz E."/>
            <person name="Ouedraogo J.P."/>
            <person name="Overkamp K.M."/>
            <person name="Park H.-S."/>
            <person name="Perrone G."/>
            <person name="Piumi F."/>
            <person name="Punt P.J."/>
            <person name="Ram A.F."/>
            <person name="Ramon A."/>
            <person name="Rauscher S."/>
            <person name="Record E."/>
            <person name="Riano-Pachon D.M."/>
            <person name="Robert V."/>
            <person name="Roehrig J."/>
            <person name="Ruller R."/>
            <person name="Salamov A."/>
            <person name="Salih N.S."/>
            <person name="Samson R.A."/>
            <person name="Sandor E."/>
            <person name="Sanguinetti M."/>
            <person name="Schuetze T."/>
            <person name="Sepcic K."/>
            <person name="Shelest E."/>
            <person name="Sherlock G."/>
            <person name="Sophianopoulou V."/>
            <person name="Squina F.M."/>
            <person name="Sun H."/>
            <person name="Susca A."/>
            <person name="Todd R.B."/>
            <person name="Tsang A."/>
            <person name="Unkles S.E."/>
            <person name="van de Wiele N."/>
            <person name="van Rossen-Uffink D."/>
            <person name="Oliveira J.V."/>
            <person name="Vesth T.C."/>
            <person name="Visser J."/>
            <person name="Yu J.-H."/>
            <person name="Zhou M."/>
            <person name="Andersen M.R."/>
            <person name="Archer D.B."/>
            <person name="Baker S.E."/>
            <person name="Benoit I."/>
            <person name="Brakhage A.A."/>
            <person name="Braus G.H."/>
            <person name="Fischer R."/>
            <person name="Frisvad J.C."/>
            <person name="Goldman G.H."/>
            <person name="Houbraken J."/>
            <person name="Oakley B."/>
            <person name="Pocsi I."/>
            <person name="Scazzocchio C."/>
            <person name="Seiboth B."/>
            <person name="vanKuyk P.A."/>
            <person name="Wortman J."/>
            <person name="Dyer P.S."/>
            <person name="Grigoriev I.V."/>
        </authorList>
    </citation>
    <scope>NUCLEOTIDE SEQUENCE [LARGE SCALE GENOMIC DNA]</scope>
    <source>
        <strain evidence="7">ATCC 16872 / CBS 172.66 / WB 5094</strain>
    </source>
</reference>
<dbReference type="GO" id="GO:0034715">
    <property type="term" value="C:pICln-Sm protein complex"/>
    <property type="evidence" value="ECO:0007669"/>
    <property type="project" value="TreeGrafter"/>
</dbReference>
<dbReference type="GO" id="GO:0045292">
    <property type="term" value="P:mRNA cis splicing, via spliceosome"/>
    <property type="evidence" value="ECO:0007669"/>
    <property type="project" value="TreeGrafter"/>
</dbReference>
<evidence type="ECO:0000256" key="3">
    <source>
        <dbReference type="ARBA" id="ARBA00022490"/>
    </source>
</evidence>
<protein>
    <recommendedName>
        <fullName evidence="8">Regulator of volume decrease after cellular swelling-domain-containing protein</fullName>
    </recommendedName>
</protein>
<dbReference type="Gene3D" id="2.30.29.30">
    <property type="entry name" value="Pleckstrin-homology domain (PH domain)/Phosphotyrosine-binding domain (PTB)"/>
    <property type="match status" value="1"/>
</dbReference>
<dbReference type="GO" id="GO:0000387">
    <property type="term" value="P:spliceosomal snRNP assembly"/>
    <property type="evidence" value="ECO:0007669"/>
    <property type="project" value="TreeGrafter"/>
</dbReference>
<dbReference type="EMBL" id="KV878977">
    <property type="protein sequence ID" value="OJJ99780.1"/>
    <property type="molecule type" value="Genomic_DNA"/>
</dbReference>
<evidence type="ECO:0000256" key="4">
    <source>
        <dbReference type="ARBA" id="ARBA00023242"/>
    </source>
</evidence>
<feature type="region of interest" description="Disordered" evidence="5">
    <location>
        <begin position="60"/>
        <end position="88"/>
    </location>
</feature>
<feature type="compositionally biased region" description="Acidic residues" evidence="5">
    <location>
        <begin position="226"/>
        <end position="239"/>
    </location>
</feature>
<dbReference type="GeneID" id="30972299"/>
<dbReference type="RefSeq" id="XP_020056120.1">
    <property type="nucleotide sequence ID" value="XM_020198485.1"/>
</dbReference>
<dbReference type="AlphaFoldDB" id="A0A1L9WU93"/>
<dbReference type="Proteomes" id="UP000184546">
    <property type="component" value="Unassembled WGS sequence"/>
</dbReference>
<evidence type="ECO:0000256" key="5">
    <source>
        <dbReference type="SAM" id="MobiDB-lite"/>
    </source>
</evidence>
<dbReference type="PANTHER" id="PTHR21399:SF0">
    <property type="entry name" value="METHYLOSOME SUBUNIT PICLN"/>
    <property type="match status" value="1"/>
</dbReference>
<evidence type="ECO:0000313" key="7">
    <source>
        <dbReference type="Proteomes" id="UP000184546"/>
    </source>
</evidence>
<keyword evidence="4" id="KW-0539">Nucleus</keyword>
<keyword evidence="3" id="KW-0963">Cytoplasm</keyword>
<gene>
    <name evidence="6" type="ORF">ASPACDRAFT_1888445</name>
</gene>
<comment type="subcellular location">
    <subcellularLocation>
        <location evidence="2">Cytoplasm</location>
    </subcellularLocation>
    <subcellularLocation>
        <location evidence="1">Nucleus</location>
    </subcellularLocation>
</comment>
<organism evidence="6 7">
    <name type="scientific">Aspergillus aculeatus (strain ATCC 16872 / CBS 172.66 / WB 5094)</name>
    <dbReference type="NCBI Taxonomy" id="690307"/>
    <lineage>
        <taxon>Eukaryota</taxon>
        <taxon>Fungi</taxon>
        <taxon>Dikarya</taxon>
        <taxon>Ascomycota</taxon>
        <taxon>Pezizomycotina</taxon>
        <taxon>Eurotiomycetes</taxon>
        <taxon>Eurotiomycetidae</taxon>
        <taxon>Eurotiales</taxon>
        <taxon>Aspergillaceae</taxon>
        <taxon>Aspergillus</taxon>
        <taxon>Aspergillus subgen. Circumdati</taxon>
    </lineage>
</organism>
<accession>A0A1L9WU93</accession>
<proteinExistence type="predicted"/>
<sequence length="338" mass="35817">MEPLITAPDTTTFTPLAEHQSRTPSSFHTGPAILYYHRTGCHLVVLERDLLANPTLRALQASNPNGADAGTTTASTSTSEEDADASSPKELTLSNISVWVTSDKFLLYSPTTHAGLSIPYPSISLHAIQRLRLPASATFATSPAEEEQGLYMQIATPSAAGFSAEDDEEECTILTLVPPSSHAPEQQQQEKSGEEEEGLETETETPTQALYAAVSACSNLHPDPVEPGDEEEDDDEGEEGPGHGDSALLQSGLIAMGNGAGGLPPPMDGSSGWITAENMHEFFDEDGNWIGGGQEPTLSLGPGAGTVRQREEDGAEAQQDGDVNGEAASEETKWRRTD</sequence>
<dbReference type="InterPro" id="IPR039924">
    <property type="entry name" value="ICln/Lot5/Saf5"/>
</dbReference>
<feature type="compositionally biased region" description="Acidic residues" evidence="5">
    <location>
        <begin position="193"/>
        <end position="203"/>
    </location>
</feature>
<evidence type="ECO:0000256" key="1">
    <source>
        <dbReference type="ARBA" id="ARBA00004123"/>
    </source>
</evidence>
<name>A0A1L9WU93_ASPA1</name>
<evidence type="ECO:0000313" key="6">
    <source>
        <dbReference type="EMBL" id="OJJ99780.1"/>
    </source>
</evidence>
<dbReference type="InterPro" id="IPR011993">
    <property type="entry name" value="PH-like_dom_sf"/>
</dbReference>
<dbReference type="GO" id="GO:0005829">
    <property type="term" value="C:cytosol"/>
    <property type="evidence" value="ECO:0007669"/>
    <property type="project" value="TreeGrafter"/>
</dbReference>
<dbReference type="STRING" id="690307.A0A1L9WU93"/>
<feature type="region of interest" description="Disordered" evidence="5">
    <location>
        <begin position="219"/>
        <end position="338"/>
    </location>
</feature>
<feature type="region of interest" description="Disordered" evidence="5">
    <location>
        <begin position="1"/>
        <end position="24"/>
    </location>
</feature>
<evidence type="ECO:0000256" key="2">
    <source>
        <dbReference type="ARBA" id="ARBA00004496"/>
    </source>
</evidence>